<dbReference type="Gene3D" id="2.60.40.10">
    <property type="entry name" value="Immunoglobulins"/>
    <property type="match status" value="1"/>
</dbReference>
<comment type="caution">
    <text evidence="7">The sequence shown here is derived from an EMBL/GenBank/DDBJ whole genome shotgun (WGS) entry which is preliminary data.</text>
</comment>
<feature type="compositionally biased region" description="Polar residues" evidence="4">
    <location>
        <begin position="122"/>
        <end position="144"/>
    </location>
</feature>
<proteinExistence type="predicted"/>
<dbReference type="PROSITE" id="PS50835">
    <property type="entry name" value="IG_LIKE"/>
    <property type="match status" value="1"/>
</dbReference>
<dbReference type="InterPro" id="IPR050504">
    <property type="entry name" value="IgSF_BTN/MOG"/>
</dbReference>
<dbReference type="GO" id="GO:0050852">
    <property type="term" value="P:T cell receptor signaling pathway"/>
    <property type="evidence" value="ECO:0007669"/>
    <property type="project" value="TreeGrafter"/>
</dbReference>
<dbReference type="SUPFAM" id="SSF48726">
    <property type="entry name" value="Immunoglobulin"/>
    <property type="match status" value="1"/>
</dbReference>
<evidence type="ECO:0000259" key="6">
    <source>
        <dbReference type="PROSITE" id="PS50835"/>
    </source>
</evidence>
<protein>
    <recommendedName>
        <fullName evidence="6">Ig-like domain-containing protein</fullName>
    </recommendedName>
</protein>
<evidence type="ECO:0000313" key="8">
    <source>
        <dbReference type="Proteomes" id="UP001187415"/>
    </source>
</evidence>
<dbReference type="GO" id="GO:0001817">
    <property type="term" value="P:regulation of cytokine production"/>
    <property type="evidence" value="ECO:0007669"/>
    <property type="project" value="TreeGrafter"/>
</dbReference>
<dbReference type="InterPro" id="IPR007110">
    <property type="entry name" value="Ig-like_dom"/>
</dbReference>
<dbReference type="AlphaFoldDB" id="A0AA88NQF3"/>
<keyword evidence="5" id="KW-1133">Transmembrane helix</keyword>
<organism evidence="7 8">
    <name type="scientific">Channa striata</name>
    <name type="common">Snakehead murrel</name>
    <name type="synonym">Ophicephalus striatus</name>
    <dbReference type="NCBI Taxonomy" id="64152"/>
    <lineage>
        <taxon>Eukaryota</taxon>
        <taxon>Metazoa</taxon>
        <taxon>Chordata</taxon>
        <taxon>Craniata</taxon>
        <taxon>Vertebrata</taxon>
        <taxon>Euteleostomi</taxon>
        <taxon>Actinopterygii</taxon>
        <taxon>Neopterygii</taxon>
        <taxon>Teleostei</taxon>
        <taxon>Neoteleostei</taxon>
        <taxon>Acanthomorphata</taxon>
        <taxon>Anabantaria</taxon>
        <taxon>Anabantiformes</taxon>
        <taxon>Channoidei</taxon>
        <taxon>Channidae</taxon>
        <taxon>Channa</taxon>
    </lineage>
</organism>
<evidence type="ECO:0000256" key="4">
    <source>
        <dbReference type="SAM" id="MobiDB-lite"/>
    </source>
</evidence>
<name>A0AA88NQF3_CHASR</name>
<feature type="transmembrane region" description="Helical" evidence="5">
    <location>
        <begin position="189"/>
        <end position="215"/>
    </location>
</feature>
<keyword evidence="8" id="KW-1185">Reference proteome</keyword>
<reference evidence="7" key="1">
    <citation type="submission" date="2023-07" db="EMBL/GenBank/DDBJ databases">
        <title>Chromosome-level Genome Assembly of Striped Snakehead (Channa striata).</title>
        <authorList>
            <person name="Liu H."/>
        </authorList>
    </citation>
    <scope>NUCLEOTIDE SEQUENCE</scope>
    <source>
        <strain evidence="7">Gz</strain>
        <tissue evidence="7">Muscle</tissue>
    </source>
</reference>
<dbReference type="PANTHER" id="PTHR24100:SF151">
    <property type="entry name" value="ICOS LIGAND"/>
    <property type="match status" value="1"/>
</dbReference>
<feature type="domain" description="Ig-like" evidence="6">
    <location>
        <begin position="24"/>
        <end position="134"/>
    </location>
</feature>
<comment type="subcellular location">
    <subcellularLocation>
        <location evidence="1">Membrane</location>
    </subcellularLocation>
</comment>
<evidence type="ECO:0000313" key="7">
    <source>
        <dbReference type="EMBL" id="KAK2863500.1"/>
    </source>
</evidence>
<keyword evidence="5" id="KW-0812">Transmembrane</keyword>
<dbReference type="InterPro" id="IPR003599">
    <property type="entry name" value="Ig_sub"/>
</dbReference>
<gene>
    <name evidence="7" type="ORF">Q5P01_003033</name>
</gene>
<feature type="region of interest" description="Disordered" evidence="4">
    <location>
        <begin position="120"/>
        <end position="172"/>
    </location>
</feature>
<dbReference type="Proteomes" id="UP001187415">
    <property type="component" value="Unassembled WGS sequence"/>
</dbReference>
<sequence>MASSAGASVAVCYLWVFVLTSAGGTILLLIDQQQITVKTGDDVTLQCANPRVGDIELLVWTRPNLEKDVFVWKHGKMSEDDQHESFKNRVELKDSQMKDGNVSVILKNVTINDTGTYECRVRNSSTSGPPQSITNIHLTVTDSGQRAGRTEDGGDKGGGDKDGGNKGREDKEGVKTARILTIHWIDNDVILIVAAAAAVGGFAGGGVAILVFLMFQRCKWKIKKNSDVTTFPADTNYVLKNDHVCSLVEQEQSSHIENQ</sequence>
<evidence type="ECO:0000256" key="3">
    <source>
        <dbReference type="ARBA" id="ARBA00023319"/>
    </source>
</evidence>
<keyword evidence="3" id="KW-0393">Immunoglobulin domain</keyword>
<dbReference type="PANTHER" id="PTHR24100">
    <property type="entry name" value="BUTYROPHILIN"/>
    <property type="match status" value="1"/>
</dbReference>
<evidence type="ECO:0000256" key="2">
    <source>
        <dbReference type="ARBA" id="ARBA00023136"/>
    </source>
</evidence>
<dbReference type="SMART" id="SM00409">
    <property type="entry name" value="IG"/>
    <property type="match status" value="1"/>
</dbReference>
<evidence type="ECO:0000256" key="1">
    <source>
        <dbReference type="ARBA" id="ARBA00004370"/>
    </source>
</evidence>
<dbReference type="EMBL" id="JAUPFM010000001">
    <property type="protein sequence ID" value="KAK2863500.1"/>
    <property type="molecule type" value="Genomic_DNA"/>
</dbReference>
<feature type="transmembrane region" description="Helical" evidence="5">
    <location>
        <begin position="12"/>
        <end position="30"/>
    </location>
</feature>
<dbReference type="GO" id="GO:0005102">
    <property type="term" value="F:signaling receptor binding"/>
    <property type="evidence" value="ECO:0007669"/>
    <property type="project" value="TreeGrafter"/>
</dbReference>
<dbReference type="GO" id="GO:0009897">
    <property type="term" value="C:external side of plasma membrane"/>
    <property type="evidence" value="ECO:0007669"/>
    <property type="project" value="TreeGrafter"/>
</dbReference>
<dbReference type="Pfam" id="PF07686">
    <property type="entry name" value="V-set"/>
    <property type="match status" value="1"/>
</dbReference>
<keyword evidence="2 5" id="KW-0472">Membrane</keyword>
<dbReference type="InterPro" id="IPR013106">
    <property type="entry name" value="Ig_V-set"/>
</dbReference>
<feature type="compositionally biased region" description="Basic and acidic residues" evidence="4">
    <location>
        <begin position="148"/>
        <end position="172"/>
    </location>
</feature>
<evidence type="ECO:0000256" key="5">
    <source>
        <dbReference type="SAM" id="Phobius"/>
    </source>
</evidence>
<accession>A0AA88NQF3</accession>
<dbReference type="InterPro" id="IPR036179">
    <property type="entry name" value="Ig-like_dom_sf"/>
</dbReference>
<dbReference type="InterPro" id="IPR013783">
    <property type="entry name" value="Ig-like_fold"/>
</dbReference>